<feature type="compositionally biased region" description="Basic residues" evidence="5">
    <location>
        <begin position="806"/>
        <end position="823"/>
    </location>
</feature>
<feature type="compositionally biased region" description="Acidic residues" evidence="5">
    <location>
        <begin position="571"/>
        <end position="580"/>
    </location>
</feature>
<gene>
    <name evidence="8" type="ORF">HHUSO_G2541</name>
</gene>
<feature type="compositionally biased region" description="Basic residues" evidence="5">
    <location>
        <begin position="910"/>
        <end position="919"/>
    </location>
</feature>
<dbReference type="EMBL" id="JAHFZB010000002">
    <property type="protein sequence ID" value="KAK6493064.1"/>
    <property type="molecule type" value="Genomic_DNA"/>
</dbReference>
<feature type="region of interest" description="Disordered" evidence="5">
    <location>
        <begin position="252"/>
        <end position="409"/>
    </location>
</feature>
<dbReference type="SUPFAM" id="SSF51182">
    <property type="entry name" value="RmlC-like cupins"/>
    <property type="match status" value="1"/>
</dbReference>
<feature type="region of interest" description="Disordered" evidence="5">
    <location>
        <begin position="1240"/>
        <end position="1269"/>
    </location>
</feature>
<protein>
    <submittedName>
        <fullName evidence="8">Centromere protein C-like isoform X1</fullName>
    </submittedName>
</protein>
<feature type="region of interest" description="Disordered" evidence="5">
    <location>
        <begin position="647"/>
        <end position="1148"/>
    </location>
</feature>
<comment type="similarity">
    <text evidence="2">Belongs to the CENP-C/MIF2 family.</text>
</comment>
<proteinExistence type="inferred from homology"/>
<feature type="compositionally biased region" description="Basic and acidic residues" evidence="5">
    <location>
        <begin position="313"/>
        <end position="323"/>
    </location>
</feature>
<feature type="compositionally biased region" description="Basic and acidic residues" evidence="5">
    <location>
        <begin position="345"/>
        <end position="354"/>
    </location>
</feature>
<feature type="domain" description="CENP-C middle DNMT3B-binding" evidence="7">
    <location>
        <begin position="628"/>
        <end position="869"/>
    </location>
</feature>
<evidence type="ECO:0000313" key="8">
    <source>
        <dbReference type="EMBL" id="KAK6493064.1"/>
    </source>
</evidence>
<feature type="compositionally biased region" description="Low complexity" evidence="5">
    <location>
        <begin position="1033"/>
        <end position="1049"/>
    </location>
</feature>
<evidence type="ECO:0000256" key="5">
    <source>
        <dbReference type="SAM" id="MobiDB-lite"/>
    </source>
</evidence>
<feature type="compositionally biased region" description="Polar residues" evidence="5">
    <location>
        <begin position="735"/>
        <end position="745"/>
    </location>
</feature>
<feature type="region of interest" description="Disordered" evidence="5">
    <location>
        <begin position="1349"/>
        <end position="1369"/>
    </location>
</feature>
<feature type="compositionally biased region" description="Polar residues" evidence="5">
    <location>
        <begin position="682"/>
        <end position="695"/>
    </location>
</feature>
<dbReference type="Pfam" id="PF15620">
    <property type="entry name" value="CENP-C_mid"/>
    <property type="match status" value="1"/>
</dbReference>
<dbReference type="Pfam" id="PF11699">
    <property type="entry name" value="CENP-C_C"/>
    <property type="match status" value="1"/>
</dbReference>
<feature type="region of interest" description="Disordered" evidence="5">
    <location>
        <begin position="182"/>
        <end position="211"/>
    </location>
</feature>
<feature type="region of interest" description="Disordered" evidence="5">
    <location>
        <begin position="139"/>
        <end position="163"/>
    </location>
</feature>
<keyword evidence="3" id="KW-0238">DNA-binding</keyword>
<feature type="compositionally biased region" description="Polar residues" evidence="5">
    <location>
        <begin position="1050"/>
        <end position="1060"/>
    </location>
</feature>
<evidence type="ECO:0000256" key="2">
    <source>
        <dbReference type="ARBA" id="ARBA00010291"/>
    </source>
</evidence>
<feature type="region of interest" description="Disordered" evidence="5">
    <location>
        <begin position="533"/>
        <end position="582"/>
    </location>
</feature>
<evidence type="ECO:0000256" key="1">
    <source>
        <dbReference type="ARBA" id="ARBA00004123"/>
    </source>
</evidence>
<evidence type="ECO:0000259" key="6">
    <source>
        <dbReference type="Pfam" id="PF11699"/>
    </source>
</evidence>
<dbReference type="InterPro" id="IPR014710">
    <property type="entry name" value="RmlC-like_jellyroll"/>
</dbReference>
<keyword evidence="9" id="KW-1185">Reference proteome</keyword>
<feature type="compositionally biased region" description="Acidic residues" evidence="5">
    <location>
        <begin position="1128"/>
        <end position="1147"/>
    </location>
</feature>
<feature type="compositionally biased region" description="Basic and acidic residues" evidence="5">
    <location>
        <begin position="759"/>
        <end position="771"/>
    </location>
</feature>
<dbReference type="PANTHER" id="PTHR16684:SF11">
    <property type="entry name" value="CENTROMERE PROTEIN C"/>
    <property type="match status" value="1"/>
</dbReference>
<dbReference type="InterPro" id="IPR028931">
    <property type="entry name" value="CENP-C_mid"/>
</dbReference>
<accession>A0ABR1A840</accession>
<feature type="compositionally biased region" description="Low complexity" evidence="5">
    <location>
        <begin position="960"/>
        <end position="974"/>
    </location>
</feature>
<feature type="region of interest" description="Disordered" evidence="5">
    <location>
        <begin position="603"/>
        <end position="629"/>
    </location>
</feature>
<evidence type="ECO:0000313" key="9">
    <source>
        <dbReference type="Proteomes" id="UP001369086"/>
    </source>
</evidence>
<dbReference type="Proteomes" id="UP001369086">
    <property type="component" value="Unassembled WGS sequence"/>
</dbReference>
<dbReference type="InterPro" id="IPR028386">
    <property type="entry name" value="CENP-C/Mif2/cnp3"/>
</dbReference>
<feature type="compositionally biased region" description="Basic and acidic residues" evidence="5">
    <location>
        <begin position="1068"/>
        <end position="1082"/>
    </location>
</feature>
<reference evidence="8 9" key="1">
    <citation type="submission" date="2021-05" db="EMBL/GenBank/DDBJ databases">
        <authorList>
            <person name="Zahm M."/>
            <person name="Klopp C."/>
            <person name="Cabau C."/>
            <person name="Kuhl H."/>
            <person name="Suciu R."/>
            <person name="Ciorpac M."/>
            <person name="Holostenco D."/>
            <person name="Gessner J."/>
            <person name="Wuertz S."/>
            <person name="Hohne C."/>
            <person name="Stock M."/>
            <person name="Gislard M."/>
            <person name="Lluch J."/>
            <person name="Milhes M."/>
            <person name="Lampietro C."/>
            <person name="Lopez Roques C."/>
            <person name="Donnadieu C."/>
            <person name="Du K."/>
            <person name="Schartl M."/>
            <person name="Guiguen Y."/>
        </authorList>
    </citation>
    <scope>NUCLEOTIDE SEQUENCE [LARGE SCALE GENOMIC DNA]</scope>
    <source>
        <strain evidence="8">Hh-F2</strain>
        <tissue evidence="8">Blood</tissue>
    </source>
</reference>
<sequence>MNNKLPTLARAPVRLRYINHGVAERQPAVPKLGEDVMDLVENFFDHLDSPHGINNDHTLGSLIPKNSSTPKNRDSPLRREMGNQKPASGNESMKKTVLPKVLFGEDGSCCSHQEQTQQPKPVVEVVCASPADSVITSVLKDDKNENSLEGSPLLLNNQTESPKKTSVLPAAVLKRLTFNDTEAPPLESVSSPSKRQNKETSDTPTPAKKQMLVISPTSNAEENMEPDNPDASLLKVSEKVKEKSIFLQIIRKNGLSEKGRKKHLVPTPPRLPQTDLGDDDFIEKDPEDFAFHSWITIPKKKKDPPVQPTPPEQNRRDQKKINEEPAATKANKNHVEAKQQNTEAAAKKKEDSVMKKVPLSKKTQKESSEKHSDSDAEGSLKVINNLQQTETNVNKKKSNQARVQYKKTKVIETKRKNTVEVPKSMKSKSVDSECGNEEALCVPQLSPEDVQPVRKQDGSCCSHQEQTQNPKPVVEVVCASPADSAITSVLKDDKNENSIKGSPLLVKNQTESKEKTFILPAVVLKRLTFNDTEAPPFESVSSPSKRQNKETSDTPTTAKKQMLVIMSPNSNEEENMEPDNPDASLLKVSEKVKEKSRFLQILRKTGLSEKRRKKPLVLTPPKLPQTDLVDDDFIEKDPEDFAFHSWITIPKKKKDPPVQPTSLEQNRRDQKKINEEPAATKANKNQVEAKQQNTEAAAKKKEDIVLKKVPLSNKKRKESSEKHNESDAEEGSLEVINNLQQTETNPNKKRNNQARVQYKKTEVTETKRKNTVEVPKSVKSKSVDSECGNEEALCVPQLSPEDVQPVRKKGKTIKKTNVNRRKNSQTDKAKKSSLPRADSSRKDHSSALLRSMRLRRTPSTWWAVKSDSQEDVEGGLSITCSFNRDPSPSPPLSEQQSTSPAKNMKINATGRKKGNKRRSSSGPQYSERDSSEYTLDDQAVKGSLTGPGMRKNILKDKANKSSCSSDGGNNSNPSLDTSCSKQPSRLPVKSKKTDVKRRNGQANKGRARTSNSSRPLNSVRSLKNKLNKESKQRSLSSASAGSNSEPSPGHSRTSSRQKTGPRTWWIVKSDEDTLKNFPEKTKPTKPLISKVPKASRQLTPRPGKTPKSILKKNYCQSTRSTDDHELTAEEDDDSEEEKEVVEDGVEEEVNKEADDTVFFKLAQNQPATVQRKSRLPSFKESLALGSHVCAPSNFKTSLASFGVACAPTPVPSRGKSGTNPVPSINKGLVTIRSPLLSARASIHKNDPKSISTPQLQRDLETDSDSRSEGDFYLEGVAPLSDTQMEQFHSGAVDGASEDEEQGIPSQGSLRSTFTLSENSVTNLGQHHNSGPDLRRSVPAVKGGPIHFEDLTSVLPTNTPGRRSEKRKERVDYRITQPGDFIADEILSPERELQQSSQNHASTRGTYQNLISGTLSTEMMAKLYRWLCGPGELDAQGNYNEIKTKLQDENGRIITVGCVKSIDMHNFKWYTLSNNYMGISRELTEPTFTHGKVLLGPFMEKPCQYVHTNTMVLNVVTGSVNVYIHLSQYQLSTGSVFYVPPGNIYGVVNITDQPALLYFTEIKVR</sequence>
<organism evidence="8 9">
    <name type="scientific">Huso huso</name>
    <name type="common">Beluga</name>
    <name type="synonym">Acipenser huso</name>
    <dbReference type="NCBI Taxonomy" id="61971"/>
    <lineage>
        <taxon>Eukaryota</taxon>
        <taxon>Metazoa</taxon>
        <taxon>Chordata</taxon>
        <taxon>Craniata</taxon>
        <taxon>Vertebrata</taxon>
        <taxon>Euteleostomi</taxon>
        <taxon>Actinopterygii</taxon>
        <taxon>Chondrostei</taxon>
        <taxon>Acipenseriformes</taxon>
        <taxon>Acipenseridae</taxon>
        <taxon>Huso</taxon>
    </lineage>
</organism>
<dbReference type="InterPro" id="IPR011051">
    <property type="entry name" value="RmlC_Cupin_sf"/>
</dbReference>
<feature type="compositionally biased region" description="Basic and acidic residues" evidence="5">
    <location>
        <begin position="697"/>
        <end position="706"/>
    </location>
</feature>
<feature type="compositionally biased region" description="Polar residues" evidence="5">
    <location>
        <begin position="382"/>
        <end position="392"/>
    </location>
</feature>
<name>A0ABR1A840_HUSHU</name>
<dbReference type="InterPro" id="IPR025974">
    <property type="entry name" value="Mif2/CENP-C_cupin"/>
</dbReference>
<evidence type="ECO:0000259" key="7">
    <source>
        <dbReference type="Pfam" id="PF15620"/>
    </source>
</evidence>
<comment type="subcellular location">
    <subcellularLocation>
        <location evidence="1">Nucleus</location>
    </subcellularLocation>
</comment>
<keyword evidence="4" id="KW-0539">Nucleus</keyword>
<feature type="compositionally biased region" description="Basic and acidic residues" evidence="5">
    <location>
        <begin position="71"/>
        <end position="82"/>
    </location>
</feature>
<feature type="region of interest" description="Disordered" evidence="5">
    <location>
        <begin position="55"/>
        <end position="94"/>
    </location>
</feature>
<dbReference type="PANTHER" id="PTHR16684">
    <property type="entry name" value="CENTROMERE PROTEIN C"/>
    <property type="match status" value="1"/>
</dbReference>
<feature type="compositionally biased region" description="Basic and acidic residues" evidence="5">
    <location>
        <begin position="1257"/>
        <end position="1269"/>
    </location>
</feature>
<feature type="compositionally biased region" description="Basic residues" evidence="5">
    <location>
        <begin position="394"/>
        <end position="408"/>
    </location>
</feature>
<dbReference type="Gene3D" id="2.60.120.10">
    <property type="entry name" value="Jelly Rolls"/>
    <property type="match status" value="1"/>
</dbReference>
<feature type="compositionally biased region" description="Basic and acidic residues" evidence="5">
    <location>
        <begin position="363"/>
        <end position="374"/>
    </location>
</feature>
<evidence type="ECO:0000256" key="3">
    <source>
        <dbReference type="ARBA" id="ARBA00023125"/>
    </source>
</evidence>
<feature type="compositionally biased region" description="Polar residues" evidence="5">
    <location>
        <begin position="1008"/>
        <end position="1021"/>
    </location>
</feature>
<evidence type="ECO:0000256" key="4">
    <source>
        <dbReference type="ARBA" id="ARBA00023242"/>
    </source>
</evidence>
<feature type="compositionally biased region" description="Basic and acidic residues" evidence="5">
    <location>
        <begin position="665"/>
        <end position="675"/>
    </location>
</feature>
<feature type="domain" description="Mif2/CENP-C cupin" evidence="6">
    <location>
        <begin position="1482"/>
        <end position="1559"/>
    </location>
</feature>
<comment type="caution">
    <text evidence="8">The sequence shown here is derived from an EMBL/GenBank/DDBJ whole genome shotgun (WGS) entry which is preliminary data.</text>
</comment>